<feature type="compositionally biased region" description="Basic and acidic residues" evidence="2">
    <location>
        <begin position="12"/>
        <end position="32"/>
    </location>
</feature>
<dbReference type="PANTHER" id="PTHR35046:SF9">
    <property type="entry name" value="RNA-DIRECTED DNA POLYMERASE"/>
    <property type="match status" value="1"/>
</dbReference>
<dbReference type="InterPro" id="IPR036875">
    <property type="entry name" value="Znf_CCHC_sf"/>
</dbReference>
<dbReference type="SUPFAM" id="SSF57756">
    <property type="entry name" value="Retrovirus zinc finger-like domains"/>
    <property type="match status" value="1"/>
</dbReference>
<evidence type="ECO:0000313" key="5">
    <source>
        <dbReference type="EMBL" id="RZB60334.1"/>
    </source>
</evidence>
<dbReference type="SUPFAM" id="SSF81383">
    <property type="entry name" value="F-box domain"/>
    <property type="match status" value="1"/>
</dbReference>
<dbReference type="InterPro" id="IPR001878">
    <property type="entry name" value="Znf_CCHC"/>
</dbReference>
<keyword evidence="6" id="KW-1185">Reference proteome</keyword>
<dbReference type="PANTHER" id="PTHR35046">
    <property type="entry name" value="ZINC KNUCKLE (CCHC-TYPE) FAMILY PROTEIN"/>
    <property type="match status" value="1"/>
</dbReference>
<dbReference type="PROSITE" id="PS50181">
    <property type="entry name" value="FBOX"/>
    <property type="match status" value="1"/>
</dbReference>
<keyword evidence="1" id="KW-0863">Zinc-finger</keyword>
<reference evidence="5 6" key="1">
    <citation type="submission" date="2018-09" db="EMBL/GenBank/DDBJ databases">
        <title>A high-quality reference genome of wild soybean provides a powerful tool to mine soybean genomes.</title>
        <authorList>
            <person name="Xie M."/>
            <person name="Chung C.Y.L."/>
            <person name="Li M.-W."/>
            <person name="Wong F.-L."/>
            <person name="Chan T.-F."/>
            <person name="Lam H.-M."/>
        </authorList>
    </citation>
    <scope>NUCLEOTIDE SEQUENCE [LARGE SCALE GENOMIC DNA]</scope>
    <source>
        <strain evidence="6">cv. W05</strain>
        <tissue evidence="5">Hypocotyl of etiolated seedlings</tissue>
    </source>
</reference>
<feature type="region of interest" description="Disordered" evidence="2">
    <location>
        <begin position="436"/>
        <end position="458"/>
    </location>
</feature>
<dbReference type="PROSITE" id="PS50158">
    <property type="entry name" value="ZF_CCHC"/>
    <property type="match status" value="1"/>
</dbReference>
<evidence type="ECO:0000259" key="4">
    <source>
        <dbReference type="PROSITE" id="PS50181"/>
    </source>
</evidence>
<dbReference type="EMBL" id="QZWG01000016">
    <property type="protein sequence ID" value="RZB60334.1"/>
    <property type="molecule type" value="Genomic_DNA"/>
</dbReference>
<dbReference type="InterPro" id="IPR036047">
    <property type="entry name" value="F-box-like_dom_sf"/>
</dbReference>
<evidence type="ECO:0000313" key="6">
    <source>
        <dbReference type="Proteomes" id="UP000289340"/>
    </source>
</evidence>
<feature type="domain" description="F-box" evidence="4">
    <location>
        <begin position="459"/>
        <end position="505"/>
    </location>
</feature>
<dbReference type="Gene3D" id="3.30.420.40">
    <property type="match status" value="1"/>
</dbReference>
<evidence type="ECO:0000259" key="3">
    <source>
        <dbReference type="PROSITE" id="PS50158"/>
    </source>
</evidence>
<dbReference type="Gene3D" id="1.20.1280.50">
    <property type="match status" value="1"/>
</dbReference>
<feature type="region of interest" description="Disordered" evidence="2">
    <location>
        <begin position="47"/>
        <end position="94"/>
    </location>
</feature>
<dbReference type="Pfam" id="PF12937">
    <property type="entry name" value="F-box-like"/>
    <property type="match status" value="1"/>
</dbReference>
<feature type="domain" description="CCHC-type" evidence="3">
    <location>
        <begin position="102"/>
        <end position="117"/>
    </location>
</feature>
<evidence type="ECO:0000256" key="1">
    <source>
        <dbReference type="PROSITE-ProRule" id="PRU00047"/>
    </source>
</evidence>
<accession>A0A445GGI4</accession>
<dbReference type="GO" id="GO:0003676">
    <property type="term" value="F:nucleic acid binding"/>
    <property type="evidence" value="ECO:0007669"/>
    <property type="project" value="InterPro"/>
</dbReference>
<dbReference type="SUPFAM" id="SSF53067">
    <property type="entry name" value="Actin-like ATPase domain"/>
    <property type="match status" value="1"/>
</dbReference>
<feature type="region of interest" description="Disordered" evidence="2">
    <location>
        <begin position="132"/>
        <end position="163"/>
    </location>
</feature>
<protein>
    <submittedName>
        <fullName evidence="5">Actin-related protein 8</fullName>
    </submittedName>
</protein>
<keyword evidence="1" id="KW-0479">Metal-binding</keyword>
<dbReference type="Proteomes" id="UP000289340">
    <property type="component" value="Chromosome 16"/>
</dbReference>
<dbReference type="GO" id="GO:0008270">
    <property type="term" value="F:zinc ion binding"/>
    <property type="evidence" value="ECO:0007669"/>
    <property type="project" value="UniProtKB-KW"/>
</dbReference>
<keyword evidence="1" id="KW-0862">Zinc</keyword>
<feature type="compositionally biased region" description="Basic and acidic residues" evidence="2">
    <location>
        <begin position="76"/>
        <end position="89"/>
    </location>
</feature>
<dbReference type="InterPro" id="IPR001810">
    <property type="entry name" value="F-box_dom"/>
</dbReference>
<proteinExistence type="predicted"/>
<dbReference type="AlphaFoldDB" id="A0A445GGI4"/>
<dbReference type="SMART" id="SM00256">
    <property type="entry name" value="FBOX"/>
    <property type="match status" value="1"/>
</dbReference>
<name>A0A445GGI4_GLYSO</name>
<dbReference type="InterPro" id="IPR043129">
    <property type="entry name" value="ATPase_NBD"/>
</dbReference>
<sequence length="697" mass="78847">MNNMMQSYPARALDRRLQVDWPKDAREPKDNVEANLDWKIRVEQQLKRKSTSKSYGSHSYPKKDQGQGILGVTPSKPKDDKGKTIEKQPLKASMQEKTSSMKCFKCLGRGHITSQCPTKKNMIIWGQDIYSSQDEATTSPSSSKSEEAKGEESSEEIYPQEEGQPLMVKEECKEVSVSSKRLAKKEKYFEIKTNIKEISPLRQPPHFLLCKNTLVSIATPLGLEFIPQVKELLEEGLIRKSLNPCALLVPKIAPLIEIVRNHVPSWEDAQEMGFQTLPYFNFPNTTNMYVFALFTGVEERSPEFQESRDLRLIFSLKWRLLSLFLSPFRCHSSSKKQRNPLMKKILGLQAPMKLTSQYLDEIYYRQPFTDTVFVRLSYYALLVEHQMFPQQQTSTKDTCRRFSNPKPRFTRLGVCLVVVVVMATLLRKLCESATMKRSGSHSHPHPLPSSEQARPSSPLGAFDPLPADILMQIVRLLGPKHAARLCLVSKSWRSLVSDNALWAHFLQTHHPHSPLFAETALSSGYPLPTLPAQNSPRVSFQHAYALRERVPPSVVIDGGSGYCKFGWSKGASPSGRFATFLEFGNVETPMYTRLRHFFSTIYNRMQVKPSSQPVVVSIPICHYDDTESAKASRQQLKEAIYVVLFDMNVPAVCALNQCTIDNYGGPARPLVSKMALFFSEVSLVAHDVGNGGDDMHY</sequence>
<evidence type="ECO:0000256" key="2">
    <source>
        <dbReference type="SAM" id="MobiDB-lite"/>
    </source>
</evidence>
<gene>
    <name evidence="5" type="ORF">D0Y65_043208</name>
</gene>
<organism evidence="5 6">
    <name type="scientific">Glycine soja</name>
    <name type="common">Wild soybean</name>
    <dbReference type="NCBI Taxonomy" id="3848"/>
    <lineage>
        <taxon>Eukaryota</taxon>
        <taxon>Viridiplantae</taxon>
        <taxon>Streptophyta</taxon>
        <taxon>Embryophyta</taxon>
        <taxon>Tracheophyta</taxon>
        <taxon>Spermatophyta</taxon>
        <taxon>Magnoliopsida</taxon>
        <taxon>eudicotyledons</taxon>
        <taxon>Gunneridae</taxon>
        <taxon>Pentapetalae</taxon>
        <taxon>rosids</taxon>
        <taxon>fabids</taxon>
        <taxon>Fabales</taxon>
        <taxon>Fabaceae</taxon>
        <taxon>Papilionoideae</taxon>
        <taxon>50 kb inversion clade</taxon>
        <taxon>NPAAA clade</taxon>
        <taxon>indigoferoid/millettioid clade</taxon>
        <taxon>Phaseoleae</taxon>
        <taxon>Glycine</taxon>
        <taxon>Glycine subgen. Soja</taxon>
    </lineage>
</organism>
<comment type="caution">
    <text evidence="5">The sequence shown here is derived from an EMBL/GenBank/DDBJ whole genome shotgun (WGS) entry which is preliminary data.</text>
</comment>
<feature type="region of interest" description="Disordered" evidence="2">
    <location>
        <begin position="1"/>
        <end position="32"/>
    </location>
</feature>